<evidence type="ECO:0000259" key="1">
    <source>
        <dbReference type="SMART" id="SM00587"/>
    </source>
</evidence>
<protein>
    <recommendedName>
        <fullName evidence="1">CHK kinase-like domain-containing protein</fullName>
    </recommendedName>
</protein>
<feature type="domain" description="CHK kinase-like" evidence="1">
    <location>
        <begin position="119"/>
        <end position="266"/>
    </location>
</feature>
<gene>
    <name evidence="2" type="ORF">XYLVIOL_LOCUS6985</name>
</gene>
<accession>A0ABP1NVJ2</accession>
<proteinExistence type="predicted"/>
<dbReference type="SUPFAM" id="SSF56112">
    <property type="entry name" value="Protein kinase-like (PK-like)"/>
    <property type="match status" value="1"/>
</dbReference>
<dbReference type="Pfam" id="PF02958">
    <property type="entry name" value="EcKL"/>
    <property type="match status" value="1"/>
</dbReference>
<organism evidence="2 3">
    <name type="scientific">Xylocopa violacea</name>
    <name type="common">Violet carpenter bee</name>
    <name type="synonym">Apis violacea</name>
    <dbReference type="NCBI Taxonomy" id="135666"/>
    <lineage>
        <taxon>Eukaryota</taxon>
        <taxon>Metazoa</taxon>
        <taxon>Ecdysozoa</taxon>
        <taxon>Arthropoda</taxon>
        <taxon>Hexapoda</taxon>
        <taxon>Insecta</taxon>
        <taxon>Pterygota</taxon>
        <taxon>Neoptera</taxon>
        <taxon>Endopterygota</taxon>
        <taxon>Hymenoptera</taxon>
        <taxon>Apocrita</taxon>
        <taxon>Aculeata</taxon>
        <taxon>Apoidea</taxon>
        <taxon>Anthophila</taxon>
        <taxon>Apidae</taxon>
        <taxon>Xylocopa</taxon>
        <taxon>Xylocopa</taxon>
    </lineage>
</organism>
<dbReference type="PANTHER" id="PTHR11012:SF8">
    <property type="entry name" value="JUVENILE HORMONE-INDUCIBLE PROTEIN 26"/>
    <property type="match status" value="1"/>
</dbReference>
<sequence length="354" mass="41484">MSQECKFDKAWLDDVMRKVVKNLGMKFEDVRYTTIDCDPTFLSNMIFVNIIPNANDEDNEKKKTIHLVVKKQTCDVLASYLNIDEQFHNEILFYTRYAKNQEEFARCVYAEKRSKDAVIVLENVVAERGYSVPKWHGDTPMDYTYAVLRDIAKFHGKAYAMKEHRREEFFDFVKNIQQCWNSPSSEMMMVRDVCKARATDYLRSKGRSEPLLDKFHAYMENRLTEMMMKLFEPEEPLATLCHGDLTILNVLFKKFYHECLTECLKQNGVDCEKYSYEAFHEEFKKRGVFGYTVATYFLGILRRNEGEWCPAISKEMNIKECARLSCEAGGEKINILLANLLLSLKDFGCLDYFV</sequence>
<keyword evidence="3" id="KW-1185">Reference proteome</keyword>
<evidence type="ECO:0000313" key="3">
    <source>
        <dbReference type="Proteomes" id="UP001642520"/>
    </source>
</evidence>
<reference evidence="2 3" key="1">
    <citation type="submission" date="2024-08" db="EMBL/GenBank/DDBJ databases">
        <authorList>
            <person name="Will J Nash"/>
            <person name="Angela Man"/>
            <person name="Seanna McTaggart"/>
            <person name="Kendall Baker"/>
            <person name="Tom Barker"/>
            <person name="Leah Catchpole"/>
            <person name="Alex Durrant"/>
            <person name="Karim Gharbi"/>
            <person name="Naomi Irish"/>
            <person name="Gemy Kaithakottil"/>
            <person name="Debby Ku"/>
            <person name="Aaliyah Providence"/>
            <person name="Felix Shaw"/>
            <person name="David Swarbreck"/>
            <person name="Chris Watkins"/>
            <person name="Ann M. McCartney"/>
            <person name="Giulio Formenti"/>
            <person name="Alice Mouton"/>
            <person name="Noel Vella"/>
            <person name="Bjorn M von Reumont"/>
            <person name="Adriana Vella"/>
            <person name="Wilfried Haerty"/>
        </authorList>
    </citation>
    <scope>NUCLEOTIDE SEQUENCE [LARGE SCALE GENOMIC DNA]</scope>
</reference>
<dbReference type="InterPro" id="IPR011009">
    <property type="entry name" value="Kinase-like_dom_sf"/>
</dbReference>
<name>A0ABP1NVJ2_XYLVO</name>
<dbReference type="InterPro" id="IPR015897">
    <property type="entry name" value="CHK_kinase-like"/>
</dbReference>
<dbReference type="PANTHER" id="PTHR11012">
    <property type="entry name" value="PROTEIN KINASE-LIKE DOMAIN-CONTAINING"/>
    <property type="match status" value="1"/>
</dbReference>
<dbReference type="Proteomes" id="UP001642520">
    <property type="component" value="Unassembled WGS sequence"/>
</dbReference>
<comment type="caution">
    <text evidence="2">The sequence shown here is derived from an EMBL/GenBank/DDBJ whole genome shotgun (WGS) entry which is preliminary data.</text>
</comment>
<evidence type="ECO:0000313" key="2">
    <source>
        <dbReference type="EMBL" id="CAL7945055.1"/>
    </source>
</evidence>
<dbReference type="SMART" id="SM00587">
    <property type="entry name" value="CHK"/>
    <property type="match status" value="1"/>
</dbReference>
<dbReference type="InterPro" id="IPR004119">
    <property type="entry name" value="EcKL"/>
</dbReference>
<dbReference type="EMBL" id="CAXAJV020001293">
    <property type="protein sequence ID" value="CAL7945055.1"/>
    <property type="molecule type" value="Genomic_DNA"/>
</dbReference>